<dbReference type="InterPro" id="IPR036056">
    <property type="entry name" value="Fibrinogen-like_C"/>
</dbReference>
<comment type="caution">
    <text evidence="5">The sequence shown here is derived from an EMBL/GenBank/DDBJ whole genome shotgun (WGS) entry which is preliminary data.</text>
</comment>
<dbReference type="EMBL" id="BAABHJ010000008">
    <property type="protein sequence ID" value="GAA4608653.1"/>
    <property type="molecule type" value="Genomic_DNA"/>
</dbReference>
<dbReference type="InterPro" id="IPR014716">
    <property type="entry name" value="Fibrinogen_a/b/g_C_1"/>
</dbReference>
<gene>
    <name evidence="5" type="ORF">GCM10023195_34110</name>
</gene>
<evidence type="ECO:0008006" key="7">
    <source>
        <dbReference type="Google" id="ProtNLM"/>
    </source>
</evidence>
<accession>A0ABP8TKB7</accession>
<dbReference type="NCBIfam" id="NF040941">
    <property type="entry name" value="GGGWT_bact"/>
    <property type="match status" value="1"/>
</dbReference>
<keyword evidence="1" id="KW-0479">Metal-binding</keyword>
<keyword evidence="3" id="KW-0106">Calcium</keyword>
<sequence length="686" mass="72949">MAFRLPARKTPLVAGAAALVAAGVIFVPNWASAGAPDGKSSGAAALSCWAVKQDYPKSTTGLYWLKTPRMSSAQQFYCDMTTDGGGWVLVGRGRENWNFHYAGQGSASNVRNTPTGTAAFSPATVPGDTINALFNGGPIDGVRLHRAKNSTGTSWQDASLQFKDLADWSWTFDGGLPLSSADFDGTSYSGGYTDSIKKSDVVLRPYNSLSTVKSANDSWKKGFAYATTSVSGASTSASSYLWKGTSSGLPTPFTQVWIRPKITTSTGGPAPATPKLLSNKTSTSPWGVTGVVSGQTGENHIEVHALGVVGSTLYVGGEFQYVQKGATPAAGEKVEQSYLAAFDTSTGEWKTGFRPKLNGEVWAIKGTSDKLFVSGDFTNVNGVANTAGLAALDLKTGAPLSTWKASLIRNNAVPRGRAMDIQDGWLYIGGTFDHIAGGTTINKSPFWVGGAARVKVTDGTPDTTWNPFFDAGVYSLDASSQGDRVYFGGRMQHMGKQKEVPLKDFAIVSTAAPGGHISGLGDQKWIPSIDDPSKPYRQTILEVGDRVWMGGSEHDLQVYDRDFNNKIGGNLARSGGDFQASVEINGVLYAGSHGFDFDYTDGWTYPDPKTGGYSNVHRLNMVGAWDAKTGKYLPNWNPSFASRAGNGVWALVKDNNGCMWAGGDLKSGSWNGSAYQWLGGFGRFCP</sequence>
<name>A0ABP8TKB7_9ACTN</name>
<dbReference type="PANTHER" id="PTHR16146">
    <property type="entry name" value="INTELECTIN"/>
    <property type="match status" value="1"/>
</dbReference>
<keyword evidence="6" id="KW-1185">Reference proteome</keyword>
<protein>
    <recommendedName>
        <fullName evidence="7">Fibrinogen C-terminal domain-containing protein</fullName>
    </recommendedName>
</protein>
<organism evidence="5 6">
    <name type="scientific">Actinoallomurus liliacearum</name>
    <dbReference type="NCBI Taxonomy" id="1080073"/>
    <lineage>
        <taxon>Bacteria</taxon>
        <taxon>Bacillati</taxon>
        <taxon>Actinomycetota</taxon>
        <taxon>Actinomycetes</taxon>
        <taxon>Streptosporangiales</taxon>
        <taxon>Thermomonosporaceae</taxon>
        <taxon>Actinoallomurus</taxon>
    </lineage>
</organism>
<evidence type="ECO:0000313" key="6">
    <source>
        <dbReference type="Proteomes" id="UP001500212"/>
    </source>
</evidence>
<reference evidence="6" key="1">
    <citation type="journal article" date="2019" name="Int. J. Syst. Evol. Microbiol.">
        <title>The Global Catalogue of Microorganisms (GCM) 10K type strain sequencing project: providing services to taxonomists for standard genome sequencing and annotation.</title>
        <authorList>
            <consortium name="The Broad Institute Genomics Platform"/>
            <consortium name="The Broad Institute Genome Sequencing Center for Infectious Disease"/>
            <person name="Wu L."/>
            <person name="Ma J."/>
        </authorList>
    </citation>
    <scope>NUCLEOTIDE SEQUENCE [LARGE SCALE GENOMIC DNA]</scope>
    <source>
        <strain evidence="6">JCM 17938</strain>
    </source>
</reference>
<dbReference type="Proteomes" id="UP001500212">
    <property type="component" value="Unassembled WGS sequence"/>
</dbReference>
<dbReference type="RefSeq" id="WP_345354575.1">
    <property type="nucleotide sequence ID" value="NZ_BAABHJ010000008.1"/>
</dbReference>
<evidence type="ECO:0000256" key="1">
    <source>
        <dbReference type="ARBA" id="ARBA00022723"/>
    </source>
</evidence>
<proteinExistence type="predicted"/>
<evidence type="ECO:0000313" key="5">
    <source>
        <dbReference type="EMBL" id="GAA4608653.1"/>
    </source>
</evidence>
<dbReference type="Gene3D" id="3.90.215.10">
    <property type="entry name" value="Gamma Fibrinogen, chain A, domain 1"/>
    <property type="match status" value="1"/>
</dbReference>
<evidence type="ECO:0000256" key="3">
    <source>
        <dbReference type="ARBA" id="ARBA00022837"/>
    </source>
</evidence>
<evidence type="ECO:0000256" key="4">
    <source>
        <dbReference type="ARBA" id="ARBA00023157"/>
    </source>
</evidence>
<evidence type="ECO:0000256" key="2">
    <source>
        <dbReference type="ARBA" id="ARBA00022734"/>
    </source>
</evidence>
<dbReference type="PANTHER" id="PTHR16146:SF46">
    <property type="entry name" value="INTELECTIN-1A-RELATED"/>
    <property type="match status" value="1"/>
</dbReference>
<keyword evidence="2" id="KW-0430">Lectin</keyword>
<dbReference type="SUPFAM" id="SSF56496">
    <property type="entry name" value="Fibrinogen C-terminal domain-like"/>
    <property type="match status" value="1"/>
</dbReference>
<keyword evidence="4" id="KW-1015">Disulfide bond</keyword>